<dbReference type="Proteomes" id="UP000199444">
    <property type="component" value="Unassembled WGS sequence"/>
</dbReference>
<keyword evidence="3" id="KW-0963">Cytoplasm</keyword>
<feature type="binding site" evidence="3">
    <location>
        <position position="121"/>
    </location>
    <ligand>
        <name>ATP</name>
        <dbReference type="ChEBI" id="CHEBI:30616"/>
    </ligand>
</feature>
<dbReference type="PANTHER" id="PTHR37825">
    <property type="entry name" value="TRNA(MET) CYTIDINE ACETATE LIGASE"/>
    <property type="match status" value="1"/>
</dbReference>
<accession>A0A1H1CGT5</accession>
<keyword evidence="1 3" id="KW-0436">Ligase</keyword>
<dbReference type="GO" id="GO:0016879">
    <property type="term" value="F:ligase activity, forming carbon-nitrogen bonds"/>
    <property type="evidence" value="ECO:0007669"/>
    <property type="project" value="UniProtKB-UniRule"/>
</dbReference>
<keyword evidence="3" id="KW-0547">Nucleotide-binding</keyword>
<dbReference type="GO" id="GO:0006400">
    <property type="term" value="P:tRNA modification"/>
    <property type="evidence" value="ECO:0007669"/>
    <property type="project" value="UniProtKB-UniRule"/>
</dbReference>
<dbReference type="EC" id="6.3.4.-" evidence="3"/>
<evidence type="ECO:0000256" key="2">
    <source>
        <dbReference type="ARBA" id="ARBA00022694"/>
    </source>
</evidence>
<dbReference type="GO" id="GO:0000049">
    <property type="term" value="F:tRNA binding"/>
    <property type="evidence" value="ECO:0007669"/>
    <property type="project" value="UniProtKB-KW"/>
</dbReference>
<feature type="binding site" evidence="3">
    <location>
        <position position="207"/>
    </location>
    <ligand>
        <name>ATP</name>
        <dbReference type="ChEBI" id="CHEBI:30616"/>
    </ligand>
</feature>
<evidence type="ECO:0000313" key="5">
    <source>
        <dbReference type="Proteomes" id="UP000199444"/>
    </source>
</evidence>
<dbReference type="GO" id="GO:0005737">
    <property type="term" value="C:cytoplasm"/>
    <property type="evidence" value="ECO:0007669"/>
    <property type="project" value="UniProtKB-SubCell"/>
</dbReference>
<keyword evidence="3" id="KW-0820">tRNA-binding</keyword>
<dbReference type="PANTHER" id="PTHR37825:SF1">
    <property type="entry name" value="TRNA(MET) CYTIDINE ACETATE LIGASE"/>
    <property type="match status" value="1"/>
</dbReference>
<comment type="function">
    <text evidence="3">Catalyzes the formation of N(4)-acetylcytidine (ac(4)C) at the wobble position of elongator tRNA(Met), using acetate and ATP as substrates. First activates an acetate ion to form acetyladenylate (Ac-AMP) and then transfers the acetyl group to tRNA to form ac(4)C34.</text>
</comment>
<dbReference type="EMBL" id="FNKD01000002">
    <property type="protein sequence ID" value="SDQ63353.1"/>
    <property type="molecule type" value="Genomic_DNA"/>
</dbReference>
<feature type="binding site" evidence="3">
    <location>
        <begin position="27"/>
        <end position="40"/>
    </location>
    <ligand>
        <name>ATP</name>
        <dbReference type="ChEBI" id="CHEBI:30616"/>
    </ligand>
</feature>
<evidence type="ECO:0000256" key="1">
    <source>
        <dbReference type="ARBA" id="ARBA00022598"/>
    </source>
</evidence>
<dbReference type="HAMAP" id="MF_01539">
    <property type="entry name" value="TmcAL"/>
    <property type="match status" value="1"/>
</dbReference>
<comment type="similarity">
    <text evidence="3">Belongs to the TmcAL family.</text>
</comment>
<dbReference type="GO" id="GO:0016740">
    <property type="term" value="F:transferase activity"/>
    <property type="evidence" value="ECO:0007669"/>
    <property type="project" value="UniProtKB-KW"/>
</dbReference>
<protein>
    <recommendedName>
        <fullName evidence="3">tRNA(Met) cytidine acetate ligase</fullName>
        <ecNumber evidence="3">6.3.4.-</ecNumber>
    </recommendedName>
</protein>
<organism evidence="4 5">
    <name type="scientific">Virgibacillus salinus</name>
    <dbReference type="NCBI Taxonomy" id="553311"/>
    <lineage>
        <taxon>Bacteria</taxon>
        <taxon>Bacillati</taxon>
        <taxon>Bacillota</taxon>
        <taxon>Bacilli</taxon>
        <taxon>Bacillales</taxon>
        <taxon>Bacillaceae</taxon>
        <taxon>Virgibacillus</taxon>
    </lineage>
</organism>
<keyword evidence="4" id="KW-0808">Transferase</keyword>
<feature type="binding site" evidence="3">
    <location>
        <position position="182"/>
    </location>
    <ligand>
        <name>ATP</name>
        <dbReference type="ChEBI" id="CHEBI:30616"/>
    </ligand>
</feature>
<dbReference type="GO" id="GO:0005524">
    <property type="term" value="F:ATP binding"/>
    <property type="evidence" value="ECO:0007669"/>
    <property type="project" value="UniProtKB-KW"/>
</dbReference>
<gene>
    <name evidence="3" type="primary">tmcAL</name>
    <name evidence="4" type="ORF">SAMN05216231_2244</name>
</gene>
<comment type="subcellular location">
    <subcellularLocation>
        <location evidence="3">Cytoplasm</location>
    </subcellularLocation>
</comment>
<dbReference type="AlphaFoldDB" id="A0A1H1CGT5"/>
<keyword evidence="3" id="KW-0694">RNA-binding</keyword>
<dbReference type="STRING" id="553311.SAMN05216231_2244"/>
<dbReference type="SUPFAM" id="SSF52374">
    <property type="entry name" value="Nucleotidylyl transferase"/>
    <property type="match status" value="1"/>
</dbReference>
<dbReference type="InterPro" id="IPR014729">
    <property type="entry name" value="Rossmann-like_a/b/a_fold"/>
</dbReference>
<dbReference type="InterPro" id="IPR008513">
    <property type="entry name" value="tRNA(Met)_cyd_acetate_ligase"/>
</dbReference>
<evidence type="ECO:0000313" key="4">
    <source>
        <dbReference type="EMBL" id="SDQ63353.1"/>
    </source>
</evidence>
<proteinExistence type="inferred from homology"/>
<keyword evidence="3" id="KW-0067">ATP-binding</keyword>
<evidence type="ECO:0000256" key="3">
    <source>
        <dbReference type="HAMAP-Rule" id="MF_01539"/>
    </source>
</evidence>
<keyword evidence="5" id="KW-1185">Reference proteome</keyword>
<comment type="catalytic activity">
    <reaction evidence="3">
        <text>cytidine(34) in elongator tRNA(Met) + acetate + ATP = N(4)-acetylcytidine(34) in elongator tRNA(Met) + AMP + diphosphate</text>
        <dbReference type="Rhea" id="RHEA:58144"/>
        <dbReference type="Rhea" id="RHEA-COMP:10693"/>
        <dbReference type="Rhea" id="RHEA-COMP:10694"/>
        <dbReference type="ChEBI" id="CHEBI:30089"/>
        <dbReference type="ChEBI" id="CHEBI:30616"/>
        <dbReference type="ChEBI" id="CHEBI:33019"/>
        <dbReference type="ChEBI" id="CHEBI:74900"/>
        <dbReference type="ChEBI" id="CHEBI:82748"/>
        <dbReference type="ChEBI" id="CHEBI:456215"/>
    </reaction>
</comment>
<reference evidence="4 5" key="1">
    <citation type="submission" date="2016-10" db="EMBL/GenBank/DDBJ databases">
        <authorList>
            <person name="de Groot N.N."/>
        </authorList>
    </citation>
    <scope>NUCLEOTIDE SEQUENCE [LARGE SCALE GENOMIC DNA]</scope>
    <source>
        <strain evidence="4 5">CGMCC 1.10449</strain>
    </source>
</reference>
<sequence>MRLDKFFDTINTNSHIGDERMEACGLIVEYNPFHNGHVYHIQEAKRVSKADCIIAVMSGSFLQRGEPAIIDKFHRTNAALSAGIDIVLELPYPYAVQSSDLFSKGSVHTLNEIGVSSICFGSESGDISRFTKSYKVYNENKFTFKETLKSCLNQGLSFPEASRKAYEKIGLTTSEMDLSQPNNILGFSYVKTILDNNLPIDPLTITRTKSGYHDKEITGAIASATSIRNKLFTDQVISADIKDTMPAETVSQLQLYKHDATTWHNWEHYFHLVHYRVLTMSHHELSEIHGVDEGLEYRIKSTANDVTSFDDWIEKIKTKRYTWTRLQRIFAHILTNTPKTDMEVAKNSSSVPYVRILGMTETGQTYLNRQKKNMDVPLVANLSRTTDPMLSMEEKASKAYYSILPAKKKRVFHKQELQPPILK</sequence>
<comment type="caution">
    <text evidence="3">Lacks conserved residue(s) required for the propagation of feature annotation.</text>
</comment>
<dbReference type="NCBIfam" id="NF010191">
    <property type="entry name" value="PRK13670.1"/>
    <property type="match status" value="1"/>
</dbReference>
<keyword evidence="2 3" id="KW-0819">tRNA processing</keyword>
<name>A0A1H1CGT5_9BACI</name>
<dbReference type="Pfam" id="PF05636">
    <property type="entry name" value="HIGH_NTase1"/>
    <property type="match status" value="1"/>
</dbReference>
<dbReference type="Gene3D" id="3.40.50.620">
    <property type="entry name" value="HUPs"/>
    <property type="match status" value="1"/>
</dbReference>